<dbReference type="InterPro" id="IPR013536">
    <property type="entry name" value="WLM_dom"/>
</dbReference>
<gene>
    <name evidence="9" type="ORF">GMARGA_LOCUS21924</name>
</gene>
<organism evidence="9 10">
    <name type="scientific">Gigaspora margarita</name>
    <dbReference type="NCBI Taxonomy" id="4874"/>
    <lineage>
        <taxon>Eukaryota</taxon>
        <taxon>Fungi</taxon>
        <taxon>Fungi incertae sedis</taxon>
        <taxon>Mucoromycota</taxon>
        <taxon>Glomeromycotina</taxon>
        <taxon>Glomeromycetes</taxon>
        <taxon>Diversisporales</taxon>
        <taxon>Gigasporaceae</taxon>
        <taxon>Gigaspora</taxon>
    </lineage>
</organism>
<evidence type="ECO:0000256" key="2">
    <source>
        <dbReference type="ARBA" id="ARBA00023117"/>
    </source>
</evidence>
<comment type="caution">
    <text evidence="9">The sequence shown here is derived from an EMBL/GenBank/DDBJ whole genome shotgun (WGS) entry which is preliminary data.</text>
</comment>
<dbReference type="Proteomes" id="UP000789901">
    <property type="component" value="Unassembled WGS sequence"/>
</dbReference>
<feature type="non-terminal residue" evidence="9">
    <location>
        <position position="1"/>
    </location>
</feature>
<dbReference type="SMART" id="SM00439">
    <property type="entry name" value="BAH"/>
    <property type="match status" value="1"/>
</dbReference>
<dbReference type="InterPro" id="IPR000626">
    <property type="entry name" value="Ubiquitin-like_dom"/>
</dbReference>
<protein>
    <submittedName>
        <fullName evidence="9">5368_t:CDS:1</fullName>
    </submittedName>
</protein>
<dbReference type="EMBL" id="CAJVQB010020694">
    <property type="protein sequence ID" value="CAG8795136.1"/>
    <property type="molecule type" value="Genomic_DNA"/>
</dbReference>
<feature type="region of interest" description="Disordered" evidence="4">
    <location>
        <begin position="418"/>
        <end position="444"/>
    </location>
</feature>
<evidence type="ECO:0000259" key="8">
    <source>
        <dbReference type="PROSITE" id="PS51397"/>
    </source>
</evidence>
<feature type="domain" description="Bromo" evidence="5">
    <location>
        <begin position="1"/>
        <end position="32"/>
    </location>
</feature>
<evidence type="ECO:0000313" key="9">
    <source>
        <dbReference type="EMBL" id="CAG8795136.1"/>
    </source>
</evidence>
<evidence type="ECO:0000256" key="3">
    <source>
        <dbReference type="PROSITE-ProRule" id="PRU00035"/>
    </source>
</evidence>
<reference evidence="9 10" key="1">
    <citation type="submission" date="2021-06" db="EMBL/GenBank/DDBJ databases">
        <authorList>
            <person name="Kallberg Y."/>
            <person name="Tangrot J."/>
            <person name="Rosling A."/>
        </authorList>
    </citation>
    <scope>NUCLEOTIDE SEQUENCE [LARGE SCALE GENOMIC DNA]</scope>
    <source>
        <strain evidence="9 10">120-4 pot B 10/14</strain>
    </source>
</reference>
<dbReference type="Pfam" id="PF01426">
    <property type="entry name" value="BAH"/>
    <property type="match status" value="1"/>
</dbReference>
<accession>A0ABN7VRF8</accession>
<keyword evidence="1" id="KW-0156">Chromatin regulator</keyword>
<dbReference type="PANTHER" id="PTHR47795">
    <property type="entry name" value="UBIQUITIN AND WLM DOMAIN-CONTAINING METALLOPROTEASE SPCC1442.07C"/>
    <property type="match status" value="1"/>
</dbReference>
<dbReference type="Pfam" id="PF00439">
    <property type="entry name" value="Bromodomain"/>
    <property type="match status" value="1"/>
</dbReference>
<dbReference type="SUPFAM" id="SSF54236">
    <property type="entry name" value="Ubiquitin-like"/>
    <property type="match status" value="1"/>
</dbReference>
<dbReference type="PANTHER" id="PTHR47795:SF1">
    <property type="entry name" value="DNA-DEPENDENT METALLOPROTEASE WSS1 HOMOLOG 2"/>
    <property type="match status" value="1"/>
</dbReference>
<evidence type="ECO:0000259" key="5">
    <source>
        <dbReference type="PROSITE" id="PS50014"/>
    </source>
</evidence>
<dbReference type="CDD" id="cd04717">
    <property type="entry name" value="BAH_polybromo"/>
    <property type="match status" value="1"/>
</dbReference>
<evidence type="ECO:0000256" key="1">
    <source>
        <dbReference type="ARBA" id="ARBA00022853"/>
    </source>
</evidence>
<dbReference type="InterPro" id="IPR036427">
    <property type="entry name" value="Bromodomain-like_sf"/>
</dbReference>
<dbReference type="PROSITE" id="PS50053">
    <property type="entry name" value="UBIQUITIN_2"/>
    <property type="match status" value="1"/>
</dbReference>
<feature type="domain" description="BAH" evidence="7">
    <location>
        <begin position="71"/>
        <end position="189"/>
    </location>
</feature>
<dbReference type="Gene3D" id="3.10.20.90">
    <property type="entry name" value="Phosphatidylinositol 3-kinase Catalytic Subunit, Chain A, domain 1"/>
    <property type="match status" value="1"/>
</dbReference>
<dbReference type="SMART" id="SM00213">
    <property type="entry name" value="UBQ"/>
    <property type="match status" value="1"/>
</dbReference>
<feature type="domain" description="Ubiquitin-like" evidence="6">
    <location>
        <begin position="453"/>
        <end position="506"/>
    </location>
</feature>
<dbReference type="InterPro" id="IPR029071">
    <property type="entry name" value="Ubiquitin-like_domsf"/>
</dbReference>
<dbReference type="PROSITE" id="PS51038">
    <property type="entry name" value="BAH"/>
    <property type="match status" value="1"/>
</dbReference>
<dbReference type="InterPro" id="IPR001487">
    <property type="entry name" value="Bromodomain"/>
</dbReference>
<dbReference type="Gene3D" id="1.20.920.10">
    <property type="entry name" value="Bromodomain-like"/>
    <property type="match status" value="1"/>
</dbReference>
<dbReference type="PROSITE" id="PS51397">
    <property type="entry name" value="WLM"/>
    <property type="match status" value="1"/>
</dbReference>
<keyword evidence="2 3" id="KW-0103">Bromodomain</keyword>
<evidence type="ECO:0000259" key="7">
    <source>
        <dbReference type="PROSITE" id="PS51038"/>
    </source>
</evidence>
<dbReference type="SUPFAM" id="SSF47370">
    <property type="entry name" value="Bromodomain"/>
    <property type="match status" value="1"/>
</dbReference>
<evidence type="ECO:0000313" key="10">
    <source>
        <dbReference type="Proteomes" id="UP000789901"/>
    </source>
</evidence>
<evidence type="ECO:0000256" key="4">
    <source>
        <dbReference type="SAM" id="MobiDB-lite"/>
    </source>
</evidence>
<dbReference type="InterPro" id="IPR001025">
    <property type="entry name" value="BAH_dom"/>
</dbReference>
<proteinExistence type="predicted"/>
<sequence length="741" mass="86439">RKEYPDNESFETDLDLMFENAKKYNVEGSQIYNDAKSLQRLAHNLLGDKYVKTKENSETYKTFDKIEHNGETYNIGDYVHIVNELDPDKPNVGHIFRIWKNHKGENGVNVCWYYHPEQTKHQVSKKFFQNEVFKTNTFHDHLMQDVLGKCFVLQVKDYVKGRPKGSEDKPVYVCESRYNEGSKVFNRIKNWHHVMPKGFDFKKIELDKYEAPITLRKTESPLAAEWLAAHDKVDESQNLKRQQTVNQLTDNLNPHPIIPSQFSSNVQPQYNHSMISMIPQHPMTPMNPSMMMGRLPGYGYSTHYPHPQSHHMLISPQYVHPHHYPMMPSPISHNMTTQVPEVPKATPKSFLRRTTSVVSNNNVSQSFDLPSETAEQFARDDKGRMLWFVTPPIDVIPLPRPVHSIEYLYRREEIKKRKKIQETNSVSEDQLERPQKIQNLSHSDARKTIQVENLTLNHTIQNLKEQLVEETSIPVEFQKLFYKGLLNNDFTLQECKFKNGIKVLLIGSSQQDIQAVKAADSKVIHQPLKSKYAVNPYKNTRIEDSFDNKYTFHKIEVIEHFPNPDRARALLEKLRDDRGIRGIMSHYKWTAEKTILGFNRNAGQLISLRLRTNDMQGFRHYPEIRRVLLHELAHNVWSEHDDNFHRLNRQLNNDVVSMDWTVSKSHKISNEEFYNPPEEEEIDKRSWEGGTYVLGGDPSRANILPRRELLAEAALIRLTKEEKELAEGCGSHRQSDRSDDS</sequence>
<keyword evidence="10" id="KW-1185">Reference proteome</keyword>
<evidence type="ECO:0000259" key="6">
    <source>
        <dbReference type="PROSITE" id="PS50053"/>
    </source>
</evidence>
<name>A0ABN7VRF8_GIGMA</name>
<dbReference type="Gene3D" id="2.30.30.490">
    <property type="match status" value="1"/>
</dbReference>
<dbReference type="InterPro" id="IPR043151">
    <property type="entry name" value="BAH_sf"/>
</dbReference>
<dbReference type="Pfam" id="PF08325">
    <property type="entry name" value="WLM"/>
    <property type="match status" value="1"/>
</dbReference>
<dbReference type="Pfam" id="PF00240">
    <property type="entry name" value="ubiquitin"/>
    <property type="match status" value="1"/>
</dbReference>
<dbReference type="PROSITE" id="PS50014">
    <property type="entry name" value="BROMODOMAIN_2"/>
    <property type="match status" value="1"/>
</dbReference>
<feature type="domain" description="WLM" evidence="8">
    <location>
        <begin position="543"/>
        <end position="719"/>
    </location>
</feature>